<evidence type="ECO:0000256" key="5">
    <source>
        <dbReference type="SAM" id="SignalP"/>
    </source>
</evidence>
<dbReference type="GeneTree" id="ENSGT00990000203954"/>
<keyword evidence="4" id="KW-0325">Glycoprotein</keyword>
<dbReference type="Proteomes" id="UP000261580">
    <property type="component" value="Unassembled WGS sequence"/>
</dbReference>
<dbReference type="InterPro" id="IPR036179">
    <property type="entry name" value="Ig-like_dom_sf"/>
</dbReference>
<accession>A0A3Q4HD67</accession>
<dbReference type="Gene3D" id="2.60.40.10">
    <property type="entry name" value="Immunoglobulins"/>
    <property type="match status" value="2"/>
</dbReference>
<sequence>IFCGFVYFGLFVIIPSVLCSLCPPVPHFRFLLNVQLQNQKIRWMQGKRCDGETIVRFENNTTNINESFEGHLQLNPHSGELTFIGITKNLAGSYCVRILIDGFLDRIETFFITVYALSFLDPVSVPHITEAQTDITAKTSGICSARCWVENSLNVTLSWYEEGSGRGSEIIMQTSDPDVSINLTLTLEIQRHNESIYTCEAENPYVNPHLCCSSHFCKYLLLIKFPVIFTHICS</sequence>
<dbReference type="AlphaFoldDB" id="A0A3Q4HD67"/>
<feature type="chain" id="PRO_5018618071" description="Ig-like domain-containing protein" evidence="5">
    <location>
        <begin position="20"/>
        <end position="234"/>
    </location>
</feature>
<organism evidence="7 8">
    <name type="scientific">Neolamprologus brichardi</name>
    <name type="common">Fairy cichlid</name>
    <name type="synonym">Lamprologus brichardi</name>
    <dbReference type="NCBI Taxonomy" id="32507"/>
    <lineage>
        <taxon>Eukaryota</taxon>
        <taxon>Metazoa</taxon>
        <taxon>Chordata</taxon>
        <taxon>Craniata</taxon>
        <taxon>Vertebrata</taxon>
        <taxon>Euteleostomi</taxon>
        <taxon>Actinopterygii</taxon>
        <taxon>Neopterygii</taxon>
        <taxon>Teleostei</taxon>
        <taxon>Neoteleostei</taxon>
        <taxon>Acanthomorphata</taxon>
        <taxon>Ovalentaria</taxon>
        <taxon>Cichlomorphae</taxon>
        <taxon>Cichliformes</taxon>
        <taxon>Cichlidae</taxon>
        <taxon>African cichlids</taxon>
        <taxon>Pseudocrenilabrinae</taxon>
        <taxon>Lamprologini</taxon>
        <taxon>Neolamprologus</taxon>
    </lineage>
</organism>
<dbReference type="STRING" id="32507.ENSNBRP00000019816"/>
<dbReference type="PANTHER" id="PTHR12080:SF48">
    <property type="entry name" value="IMMUNOGLOBULIN SUBTYPE DOMAIN-CONTAINING PROTEIN"/>
    <property type="match status" value="1"/>
</dbReference>
<reference evidence="7" key="2">
    <citation type="submission" date="2025-09" db="UniProtKB">
        <authorList>
            <consortium name="Ensembl"/>
        </authorList>
    </citation>
    <scope>IDENTIFICATION</scope>
</reference>
<evidence type="ECO:0000313" key="8">
    <source>
        <dbReference type="Proteomes" id="UP000261580"/>
    </source>
</evidence>
<dbReference type="InterPro" id="IPR013783">
    <property type="entry name" value="Ig-like_fold"/>
</dbReference>
<evidence type="ECO:0000256" key="1">
    <source>
        <dbReference type="ARBA" id="ARBA00004370"/>
    </source>
</evidence>
<feature type="signal peptide" evidence="5">
    <location>
        <begin position="1"/>
        <end position="19"/>
    </location>
</feature>
<evidence type="ECO:0000256" key="4">
    <source>
        <dbReference type="ARBA" id="ARBA00023180"/>
    </source>
</evidence>
<evidence type="ECO:0000313" key="7">
    <source>
        <dbReference type="Ensembl" id="ENSNBRP00000019816.1"/>
    </source>
</evidence>
<evidence type="ECO:0000256" key="3">
    <source>
        <dbReference type="ARBA" id="ARBA00023136"/>
    </source>
</evidence>
<keyword evidence="8" id="KW-1185">Reference proteome</keyword>
<dbReference type="PANTHER" id="PTHR12080">
    <property type="entry name" value="SIGNALING LYMPHOCYTIC ACTIVATION MOLECULE"/>
    <property type="match status" value="1"/>
</dbReference>
<reference evidence="7" key="1">
    <citation type="submission" date="2025-08" db="UniProtKB">
        <authorList>
            <consortium name="Ensembl"/>
        </authorList>
    </citation>
    <scope>IDENTIFICATION</scope>
</reference>
<comment type="subcellular location">
    <subcellularLocation>
        <location evidence="1">Membrane</location>
    </subcellularLocation>
</comment>
<name>A0A3Q4HD67_NEOBR</name>
<dbReference type="SUPFAM" id="SSF48726">
    <property type="entry name" value="Immunoglobulin"/>
    <property type="match status" value="1"/>
</dbReference>
<keyword evidence="3" id="KW-0472">Membrane</keyword>
<dbReference type="PROSITE" id="PS50835">
    <property type="entry name" value="IG_LIKE"/>
    <property type="match status" value="1"/>
</dbReference>
<dbReference type="InterPro" id="IPR007110">
    <property type="entry name" value="Ig-like_dom"/>
</dbReference>
<dbReference type="InterPro" id="IPR015631">
    <property type="entry name" value="CD2/SLAM_rcpt"/>
</dbReference>
<keyword evidence="2 5" id="KW-0732">Signal</keyword>
<dbReference type="Bgee" id="ENSNBRG00000015258">
    <property type="expression patterns" value="Expressed in mesonephros and 1 other cell type or tissue"/>
</dbReference>
<protein>
    <recommendedName>
        <fullName evidence="6">Ig-like domain-containing protein</fullName>
    </recommendedName>
</protein>
<dbReference type="Ensembl" id="ENSNBRT00000020339.1">
    <property type="protein sequence ID" value="ENSNBRP00000019816.1"/>
    <property type="gene ID" value="ENSNBRG00000015258.1"/>
</dbReference>
<proteinExistence type="predicted"/>
<evidence type="ECO:0000259" key="6">
    <source>
        <dbReference type="PROSITE" id="PS50835"/>
    </source>
</evidence>
<evidence type="ECO:0000256" key="2">
    <source>
        <dbReference type="ARBA" id="ARBA00022729"/>
    </source>
</evidence>
<feature type="domain" description="Ig-like" evidence="6">
    <location>
        <begin position="126"/>
        <end position="203"/>
    </location>
</feature>
<dbReference type="GO" id="GO:0016020">
    <property type="term" value="C:membrane"/>
    <property type="evidence" value="ECO:0007669"/>
    <property type="project" value="UniProtKB-SubCell"/>
</dbReference>